<dbReference type="Pfam" id="PF00668">
    <property type="entry name" value="Condensation"/>
    <property type="match status" value="1"/>
</dbReference>
<reference evidence="2 3" key="1">
    <citation type="submission" date="2017-12" db="EMBL/GenBank/DDBJ databases">
        <authorList>
            <person name="Paulsen S."/>
            <person name="Gram L.K."/>
        </authorList>
    </citation>
    <scope>NUCLEOTIDE SEQUENCE [LARGE SCALE GENOMIC DNA]</scope>
    <source>
        <strain evidence="2 3">S1189</strain>
    </source>
</reference>
<dbReference type="GO" id="GO:0043041">
    <property type="term" value="P:amino acid activation for nonribosomal peptide biosynthetic process"/>
    <property type="evidence" value="ECO:0007669"/>
    <property type="project" value="TreeGrafter"/>
</dbReference>
<dbReference type="Proteomes" id="UP000307362">
    <property type="component" value="Unassembled WGS sequence"/>
</dbReference>
<evidence type="ECO:0000313" key="2">
    <source>
        <dbReference type="EMBL" id="TMP76964.1"/>
    </source>
</evidence>
<protein>
    <recommendedName>
        <fullName evidence="1">Condensation domain-containing protein</fullName>
    </recommendedName>
</protein>
<gene>
    <name evidence="2" type="ORF">CWB73_21000</name>
</gene>
<dbReference type="OrthoDB" id="9806424at2"/>
<dbReference type="PANTHER" id="PTHR45527:SF1">
    <property type="entry name" value="FATTY ACID SYNTHASE"/>
    <property type="match status" value="1"/>
</dbReference>
<dbReference type="GO" id="GO:0044550">
    <property type="term" value="P:secondary metabolite biosynthetic process"/>
    <property type="evidence" value="ECO:0007669"/>
    <property type="project" value="TreeGrafter"/>
</dbReference>
<dbReference type="SUPFAM" id="SSF52777">
    <property type="entry name" value="CoA-dependent acyltransferases"/>
    <property type="match status" value="1"/>
</dbReference>
<dbReference type="RefSeq" id="WP_138569308.1">
    <property type="nucleotide sequence ID" value="NZ_PNCM01000195.1"/>
</dbReference>
<comment type="caution">
    <text evidence="2">The sequence shown here is derived from an EMBL/GenBank/DDBJ whole genome shotgun (WGS) entry which is preliminary data.</text>
</comment>
<dbReference type="Gene3D" id="3.30.559.30">
    <property type="entry name" value="Nonribosomal peptide synthetase, condensation domain"/>
    <property type="match status" value="1"/>
</dbReference>
<proteinExistence type="predicted"/>
<dbReference type="EMBL" id="PNCM01000195">
    <property type="protein sequence ID" value="TMP76964.1"/>
    <property type="molecule type" value="Genomic_DNA"/>
</dbReference>
<evidence type="ECO:0000313" key="3">
    <source>
        <dbReference type="Proteomes" id="UP000307362"/>
    </source>
</evidence>
<feature type="domain" description="Condensation" evidence="1">
    <location>
        <begin position="2"/>
        <end position="83"/>
    </location>
</feature>
<dbReference type="AlphaFoldDB" id="A0A5S3YMA8"/>
<evidence type="ECO:0000259" key="1">
    <source>
        <dbReference type="Pfam" id="PF00668"/>
    </source>
</evidence>
<dbReference type="GO" id="GO:0003824">
    <property type="term" value="F:catalytic activity"/>
    <property type="evidence" value="ECO:0007669"/>
    <property type="project" value="InterPro"/>
</dbReference>
<dbReference type="PANTHER" id="PTHR45527">
    <property type="entry name" value="NONRIBOSOMAL PEPTIDE SYNTHETASE"/>
    <property type="match status" value="1"/>
</dbReference>
<name>A0A5S3YMA8_9GAMM</name>
<reference evidence="3" key="2">
    <citation type="submission" date="2019-06" db="EMBL/GenBank/DDBJ databases">
        <title>Co-occurence of chitin degradation, pigmentation and bioactivity in marine Pseudoalteromonas.</title>
        <authorList>
            <person name="Sonnenschein E.C."/>
            <person name="Bech P.K."/>
        </authorList>
    </citation>
    <scope>NUCLEOTIDE SEQUENCE [LARGE SCALE GENOMIC DNA]</scope>
    <source>
        <strain evidence="3">S1189</strain>
    </source>
</reference>
<dbReference type="GO" id="GO:0005829">
    <property type="term" value="C:cytosol"/>
    <property type="evidence" value="ECO:0007669"/>
    <property type="project" value="TreeGrafter"/>
</dbReference>
<organism evidence="2 3">
    <name type="scientific">Pseudoalteromonas phenolica</name>
    <dbReference type="NCBI Taxonomy" id="161398"/>
    <lineage>
        <taxon>Bacteria</taxon>
        <taxon>Pseudomonadati</taxon>
        <taxon>Pseudomonadota</taxon>
        <taxon>Gammaproteobacteria</taxon>
        <taxon>Alteromonadales</taxon>
        <taxon>Pseudoalteromonadaceae</taxon>
        <taxon>Pseudoalteromonas</taxon>
    </lineage>
</organism>
<feature type="non-terminal residue" evidence="2">
    <location>
        <position position="1"/>
    </location>
</feature>
<feature type="non-terminal residue" evidence="2">
    <location>
        <position position="83"/>
    </location>
</feature>
<accession>A0A5S3YMA8</accession>
<dbReference type="InterPro" id="IPR001242">
    <property type="entry name" value="Condensation_dom"/>
</dbReference>
<sequence>FMLLHGALSLLLSRHSNSDDIVIGTPVANRQMSDLEPLIGFFANTLVLRANTRHETLSDYFTHIRKVHLDAQANQDVPFEHLV</sequence>
<dbReference type="GO" id="GO:0031177">
    <property type="term" value="F:phosphopantetheine binding"/>
    <property type="evidence" value="ECO:0007669"/>
    <property type="project" value="TreeGrafter"/>
</dbReference>